<dbReference type="Gene3D" id="3.30.450.20">
    <property type="entry name" value="PAS domain"/>
    <property type="match status" value="1"/>
</dbReference>
<dbReference type="CDD" id="cd01948">
    <property type="entry name" value="EAL"/>
    <property type="match status" value="1"/>
</dbReference>
<dbReference type="InterPro" id="IPR000700">
    <property type="entry name" value="PAS-assoc_C"/>
</dbReference>
<feature type="domain" description="EAL" evidence="4">
    <location>
        <begin position="361"/>
        <end position="609"/>
    </location>
</feature>
<feature type="domain" description="GGDEF" evidence="5">
    <location>
        <begin position="217"/>
        <end position="350"/>
    </location>
</feature>
<dbReference type="PROSITE" id="PS50887">
    <property type="entry name" value="GGDEF"/>
    <property type="match status" value="1"/>
</dbReference>
<evidence type="ECO:0000313" key="7">
    <source>
        <dbReference type="Proteomes" id="UP000179360"/>
    </source>
</evidence>
<dbReference type="InterPro" id="IPR043128">
    <property type="entry name" value="Rev_trsase/Diguanyl_cyclase"/>
</dbReference>
<dbReference type="FunFam" id="3.30.70.270:FF:000001">
    <property type="entry name" value="Diguanylate cyclase domain protein"/>
    <property type="match status" value="1"/>
</dbReference>
<evidence type="ECO:0000259" key="4">
    <source>
        <dbReference type="PROSITE" id="PS50883"/>
    </source>
</evidence>
<dbReference type="Gene3D" id="3.30.70.270">
    <property type="match status" value="1"/>
</dbReference>
<evidence type="ECO:0000259" key="2">
    <source>
        <dbReference type="PROSITE" id="PS50112"/>
    </source>
</evidence>
<dbReference type="SUPFAM" id="SSF55785">
    <property type="entry name" value="PYP-like sensor domain (PAS domain)"/>
    <property type="match status" value="1"/>
</dbReference>
<feature type="domain" description="PAS" evidence="2">
    <location>
        <begin position="55"/>
        <end position="107"/>
    </location>
</feature>
<evidence type="ECO:0000313" key="6">
    <source>
        <dbReference type="EMBL" id="OGI45000.1"/>
    </source>
</evidence>
<evidence type="ECO:0000256" key="1">
    <source>
        <dbReference type="SAM" id="Phobius"/>
    </source>
</evidence>
<accession>A0A1F6TIM4</accession>
<dbReference type="PROSITE" id="PS50113">
    <property type="entry name" value="PAC"/>
    <property type="match status" value="1"/>
</dbReference>
<sequence length="609" mass="67684">MIAAASEVIAEKAQEMVGQARRALVLQGTIAAFAFALAVVSFVRVKKTADAMFYDKELAEVTLHSIGDAVITTDAGARVEYLNPIAETLTGWSTKEAKGRPLSEVFHIINGVTRQPQVNPAEKCLKEDRIVGLENNTVLIARDGTERVIEDSAAPVRDREDRIVGAVMVFYDVTLMRNSTHLLSYHATHDALTGLINRRDFERRLTRLVENAKLGNAQHVLCYLDLDQFKVVNDTCGHIAGDKLLRQLAFQLKDRIRDSDTIARLGGDEFGVLLESCPLDAARRLTDGLIRVVNDFRFVWEGKTFEIGVSIGMVRITPESASPVELMSQADSACYAAKEKGRNRVQIYEPGDTELLQRQGEMHWVGRIQKALHEDRFTLYSQPIKPLLNGADHRRYQEVLLRMVDEAGNIVPPMEFIPAAERYNLMPAIDRWVIRKALAAFASQRGGAPGDDILFINLSGASLADEQMLNFIHEQLHANRVPPESVCLEITETAAVANLDTAVTFMQALKKTGCRFALDDFGCGMSSFAYLRNLPVDYLKISGAFVQNIANNPTDRAMVSAINHVGHTMDIQTIAEWVESEKVLEELKMTGVDFAQGYCIARPQPWLNA</sequence>
<dbReference type="Pfam" id="PF00989">
    <property type="entry name" value="PAS"/>
    <property type="match status" value="1"/>
</dbReference>
<dbReference type="Pfam" id="PF00563">
    <property type="entry name" value="EAL"/>
    <property type="match status" value="1"/>
</dbReference>
<evidence type="ECO:0008006" key="8">
    <source>
        <dbReference type="Google" id="ProtNLM"/>
    </source>
</evidence>
<dbReference type="InterPro" id="IPR001633">
    <property type="entry name" value="EAL_dom"/>
</dbReference>
<dbReference type="Gene3D" id="3.20.20.450">
    <property type="entry name" value="EAL domain"/>
    <property type="match status" value="1"/>
</dbReference>
<comment type="caution">
    <text evidence="6">The sequence shown here is derived from an EMBL/GenBank/DDBJ whole genome shotgun (WGS) entry which is preliminary data.</text>
</comment>
<proteinExistence type="predicted"/>
<dbReference type="SMART" id="SM00267">
    <property type="entry name" value="GGDEF"/>
    <property type="match status" value="1"/>
</dbReference>
<dbReference type="SUPFAM" id="SSF55073">
    <property type="entry name" value="Nucleotide cyclase"/>
    <property type="match status" value="1"/>
</dbReference>
<dbReference type="AlphaFoldDB" id="A0A1F6TIM4"/>
<dbReference type="SMART" id="SM00052">
    <property type="entry name" value="EAL"/>
    <property type="match status" value="1"/>
</dbReference>
<keyword evidence="1" id="KW-1133">Transmembrane helix</keyword>
<dbReference type="InterPro" id="IPR029787">
    <property type="entry name" value="Nucleotide_cyclase"/>
</dbReference>
<dbReference type="PROSITE" id="PS50883">
    <property type="entry name" value="EAL"/>
    <property type="match status" value="1"/>
</dbReference>
<dbReference type="SMART" id="SM00091">
    <property type="entry name" value="PAS"/>
    <property type="match status" value="1"/>
</dbReference>
<dbReference type="Proteomes" id="UP000179360">
    <property type="component" value="Unassembled WGS sequence"/>
</dbReference>
<feature type="domain" description="PAC" evidence="3">
    <location>
        <begin position="133"/>
        <end position="185"/>
    </location>
</feature>
<dbReference type="NCBIfam" id="TIGR00254">
    <property type="entry name" value="GGDEF"/>
    <property type="match status" value="1"/>
</dbReference>
<dbReference type="PROSITE" id="PS50112">
    <property type="entry name" value="PAS"/>
    <property type="match status" value="1"/>
</dbReference>
<reference evidence="6 7" key="1">
    <citation type="journal article" date="2016" name="Nat. Commun.">
        <title>Thousands of microbial genomes shed light on interconnected biogeochemical processes in an aquifer system.</title>
        <authorList>
            <person name="Anantharaman K."/>
            <person name="Brown C.T."/>
            <person name="Hug L.A."/>
            <person name="Sharon I."/>
            <person name="Castelle C.J."/>
            <person name="Probst A.J."/>
            <person name="Thomas B.C."/>
            <person name="Singh A."/>
            <person name="Wilkins M.J."/>
            <person name="Karaoz U."/>
            <person name="Brodie E.L."/>
            <person name="Williams K.H."/>
            <person name="Hubbard S.S."/>
            <person name="Banfield J.F."/>
        </authorList>
    </citation>
    <scope>NUCLEOTIDE SEQUENCE [LARGE SCALE GENOMIC DNA]</scope>
</reference>
<evidence type="ECO:0000259" key="5">
    <source>
        <dbReference type="PROSITE" id="PS50887"/>
    </source>
</evidence>
<protein>
    <recommendedName>
        <fullName evidence="8">Diguanylate cyclase</fullName>
    </recommendedName>
</protein>
<evidence type="ECO:0000259" key="3">
    <source>
        <dbReference type="PROSITE" id="PS50113"/>
    </source>
</evidence>
<dbReference type="CDD" id="cd01949">
    <property type="entry name" value="GGDEF"/>
    <property type="match status" value="1"/>
</dbReference>
<dbReference type="Pfam" id="PF00990">
    <property type="entry name" value="GGDEF"/>
    <property type="match status" value="1"/>
</dbReference>
<dbReference type="CDD" id="cd00130">
    <property type="entry name" value="PAS"/>
    <property type="match status" value="1"/>
</dbReference>
<name>A0A1F6TIM4_9PROT</name>
<gene>
    <name evidence="6" type="ORF">A2637_00845</name>
</gene>
<dbReference type="GO" id="GO:0003824">
    <property type="term" value="F:catalytic activity"/>
    <property type="evidence" value="ECO:0007669"/>
    <property type="project" value="UniProtKB-ARBA"/>
</dbReference>
<dbReference type="InterPro" id="IPR000014">
    <property type="entry name" value="PAS"/>
</dbReference>
<dbReference type="InterPro" id="IPR000160">
    <property type="entry name" value="GGDEF_dom"/>
</dbReference>
<dbReference type="InterPro" id="IPR035919">
    <property type="entry name" value="EAL_sf"/>
</dbReference>
<dbReference type="InterPro" id="IPR035965">
    <property type="entry name" value="PAS-like_dom_sf"/>
</dbReference>
<feature type="transmembrane region" description="Helical" evidence="1">
    <location>
        <begin position="24"/>
        <end position="43"/>
    </location>
</feature>
<dbReference type="GO" id="GO:0006355">
    <property type="term" value="P:regulation of DNA-templated transcription"/>
    <property type="evidence" value="ECO:0007669"/>
    <property type="project" value="InterPro"/>
</dbReference>
<organism evidence="6 7">
    <name type="scientific">Candidatus Muproteobacteria bacterium RIFCSPHIGHO2_01_FULL_65_16</name>
    <dbReference type="NCBI Taxonomy" id="1817764"/>
    <lineage>
        <taxon>Bacteria</taxon>
        <taxon>Pseudomonadati</taxon>
        <taxon>Pseudomonadota</taxon>
        <taxon>Candidatus Muproteobacteria</taxon>
    </lineage>
</organism>
<dbReference type="InterPro" id="IPR013767">
    <property type="entry name" value="PAS_fold"/>
</dbReference>
<dbReference type="EMBL" id="MFSY01000103">
    <property type="protein sequence ID" value="OGI45000.1"/>
    <property type="molecule type" value="Genomic_DNA"/>
</dbReference>
<dbReference type="PANTHER" id="PTHR44757:SF4">
    <property type="entry name" value="DIGUANYLATE CYCLASE DGCE-RELATED"/>
    <property type="match status" value="1"/>
</dbReference>
<keyword evidence="1" id="KW-0812">Transmembrane</keyword>
<dbReference type="InterPro" id="IPR052155">
    <property type="entry name" value="Biofilm_reg_signaling"/>
</dbReference>
<dbReference type="SUPFAM" id="SSF141868">
    <property type="entry name" value="EAL domain-like"/>
    <property type="match status" value="1"/>
</dbReference>
<keyword evidence="1" id="KW-0472">Membrane</keyword>
<dbReference type="NCBIfam" id="TIGR00229">
    <property type="entry name" value="sensory_box"/>
    <property type="match status" value="1"/>
</dbReference>
<dbReference type="PANTHER" id="PTHR44757">
    <property type="entry name" value="DIGUANYLATE CYCLASE DGCP"/>
    <property type="match status" value="1"/>
</dbReference>
<dbReference type="STRING" id="1817764.A2637_00845"/>